<dbReference type="OrthoDB" id="981660at2"/>
<name>A0A1H6LFC0_RUMFL</name>
<accession>A0A1H6LFC0</accession>
<protein>
    <submittedName>
        <fullName evidence="1">Uncharacterized protein</fullName>
    </submittedName>
</protein>
<dbReference type="EMBL" id="FNWV01000016">
    <property type="protein sequence ID" value="SEH83971.1"/>
    <property type="molecule type" value="Genomic_DNA"/>
</dbReference>
<sequence>MRHYSAKKILELPRLSHLLYDAQDNFTPEKLITDLGLYEGVLIDTSNISWKTSFRHSPPLGKDLTIVTNVYVSEEVKALHRFLFLKENIMLPCAECKRVQVFSPMITINPQQLDTITLKDNYEVPYNKTVIVPIDQGMYPAGTSTTRNIFDPLRALYCSGKDEMDLIGNQQVNEEDIDTNQAALSCVEGISQYFSELRRDFVCSLDKSHHVTAYYIIHKATAVCKDKRESDEYEKLKYCLVLEKVGQEPSMADLQMFDIEKYNKVLSSDSFRDFSMALGLHASGVGCGSLLYLRRIYETLIKNAQDKCSKLPEWDEEEYNKRRFNEKIEYLESLGEKIIPDDLSGVKDKIYGWLSKGVHELSEQASKELFPSLKYSIELILDEQIAQKEKEDKLKELKKR</sequence>
<evidence type="ECO:0000313" key="2">
    <source>
        <dbReference type="Proteomes" id="UP000183190"/>
    </source>
</evidence>
<dbReference type="Proteomes" id="UP000183190">
    <property type="component" value="Unassembled WGS sequence"/>
</dbReference>
<evidence type="ECO:0000313" key="1">
    <source>
        <dbReference type="EMBL" id="SEH83971.1"/>
    </source>
</evidence>
<dbReference type="AlphaFoldDB" id="A0A1H6LFC0"/>
<proteinExistence type="predicted"/>
<dbReference type="RefSeq" id="WP_074718804.1">
    <property type="nucleotide sequence ID" value="NZ_FNWV01000016.1"/>
</dbReference>
<gene>
    <name evidence="1" type="ORF">SAMN02910265_02979</name>
</gene>
<reference evidence="1 2" key="1">
    <citation type="submission" date="2016-10" db="EMBL/GenBank/DDBJ databases">
        <authorList>
            <person name="de Groot N.N."/>
        </authorList>
    </citation>
    <scope>NUCLEOTIDE SEQUENCE [LARGE SCALE GENOMIC DNA]</scope>
    <source>
        <strain evidence="1 2">YAD2003</strain>
    </source>
</reference>
<organism evidence="1 2">
    <name type="scientific">Ruminococcus flavefaciens</name>
    <dbReference type="NCBI Taxonomy" id="1265"/>
    <lineage>
        <taxon>Bacteria</taxon>
        <taxon>Bacillati</taxon>
        <taxon>Bacillota</taxon>
        <taxon>Clostridia</taxon>
        <taxon>Eubacteriales</taxon>
        <taxon>Oscillospiraceae</taxon>
        <taxon>Ruminococcus</taxon>
    </lineage>
</organism>